<feature type="compositionally biased region" description="Basic and acidic residues" evidence="1">
    <location>
        <begin position="886"/>
        <end position="906"/>
    </location>
</feature>
<accession>A0ABQ8S1G7</accession>
<feature type="compositionally biased region" description="Basic residues" evidence="1">
    <location>
        <begin position="551"/>
        <end position="562"/>
    </location>
</feature>
<feature type="compositionally biased region" description="Basic residues" evidence="1">
    <location>
        <begin position="464"/>
        <end position="488"/>
    </location>
</feature>
<feature type="compositionally biased region" description="Basic residues" evidence="1">
    <location>
        <begin position="597"/>
        <end position="610"/>
    </location>
</feature>
<proteinExistence type="predicted"/>
<feature type="compositionally biased region" description="Low complexity" evidence="1">
    <location>
        <begin position="186"/>
        <end position="199"/>
    </location>
</feature>
<feature type="compositionally biased region" description="Basic and acidic residues" evidence="1">
    <location>
        <begin position="171"/>
        <end position="183"/>
    </location>
</feature>
<feature type="compositionally biased region" description="Low complexity" evidence="1">
    <location>
        <begin position="359"/>
        <end position="383"/>
    </location>
</feature>
<comment type="caution">
    <text evidence="2">The sequence shown here is derived from an EMBL/GenBank/DDBJ whole genome shotgun (WGS) entry which is preliminary data.</text>
</comment>
<feature type="compositionally biased region" description="Polar residues" evidence="1">
    <location>
        <begin position="218"/>
        <end position="229"/>
    </location>
</feature>
<feature type="compositionally biased region" description="Low complexity" evidence="1">
    <location>
        <begin position="146"/>
        <end position="166"/>
    </location>
</feature>
<feature type="compositionally biased region" description="Pro residues" evidence="1">
    <location>
        <begin position="421"/>
        <end position="437"/>
    </location>
</feature>
<feature type="compositionally biased region" description="Basic residues" evidence="1">
    <location>
        <begin position="278"/>
        <end position="310"/>
    </location>
</feature>
<dbReference type="EMBL" id="JAJSOF020000038">
    <property type="protein sequence ID" value="KAJ4427750.1"/>
    <property type="molecule type" value="Genomic_DNA"/>
</dbReference>
<gene>
    <name evidence="2" type="ORF">ANN_25403</name>
</gene>
<feature type="non-terminal residue" evidence="2">
    <location>
        <position position="1"/>
    </location>
</feature>
<feature type="compositionally biased region" description="Low complexity" evidence="1">
    <location>
        <begin position="438"/>
        <end position="447"/>
    </location>
</feature>
<feature type="region of interest" description="Disordered" evidence="1">
    <location>
        <begin position="1010"/>
        <end position="1036"/>
    </location>
</feature>
<feature type="compositionally biased region" description="Low complexity" evidence="1">
    <location>
        <begin position="399"/>
        <end position="420"/>
    </location>
</feature>
<feature type="compositionally biased region" description="Basic and acidic residues" evidence="1">
    <location>
        <begin position="779"/>
        <end position="794"/>
    </location>
</feature>
<feature type="region of interest" description="Disordered" evidence="1">
    <location>
        <begin position="773"/>
        <end position="794"/>
    </location>
</feature>
<feature type="compositionally biased region" description="Basic and acidic residues" evidence="1">
    <location>
        <begin position="925"/>
        <end position="934"/>
    </location>
</feature>
<reference evidence="2 3" key="1">
    <citation type="journal article" date="2022" name="Allergy">
        <title>Genome assembly and annotation of Periplaneta americana reveal a comprehensive cockroach allergen profile.</title>
        <authorList>
            <person name="Wang L."/>
            <person name="Xiong Q."/>
            <person name="Saelim N."/>
            <person name="Wang L."/>
            <person name="Nong W."/>
            <person name="Wan A.T."/>
            <person name="Shi M."/>
            <person name="Liu X."/>
            <person name="Cao Q."/>
            <person name="Hui J.H.L."/>
            <person name="Sookrung N."/>
            <person name="Leung T.F."/>
            <person name="Tungtrongchitr A."/>
            <person name="Tsui S.K.W."/>
        </authorList>
    </citation>
    <scope>NUCLEOTIDE SEQUENCE [LARGE SCALE GENOMIC DNA]</scope>
    <source>
        <strain evidence="2">PWHHKU_190912</strain>
    </source>
</reference>
<dbReference type="Proteomes" id="UP001148838">
    <property type="component" value="Unassembled WGS sequence"/>
</dbReference>
<name>A0ABQ8S1G7_PERAM</name>
<feature type="compositionally biased region" description="Basic and acidic residues" evidence="1">
    <location>
        <begin position="684"/>
        <end position="713"/>
    </location>
</feature>
<evidence type="ECO:0000313" key="2">
    <source>
        <dbReference type="EMBL" id="KAJ4427750.1"/>
    </source>
</evidence>
<evidence type="ECO:0000313" key="3">
    <source>
        <dbReference type="Proteomes" id="UP001148838"/>
    </source>
</evidence>
<feature type="region of interest" description="Disordered" evidence="1">
    <location>
        <begin position="1"/>
        <end position="714"/>
    </location>
</feature>
<feature type="compositionally biased region" description="Polar residues" evidence="1">
    <location>
        <begin position="20"/>
        <end position="29"/>
    </location>
</feature>
<organism evidence="2 3">
    <name type="scientific">Periplaneta americana</name>
    <name type="common">American cockroach</name>
    <name type="synonym">Blatta americana</name>
    <dbReference type="NCBI Taxonomy" id="6978"/>
    <lineage>
        <taxon>Eukaryota</taxon>
        <taxon>Metazoa</taxon>
        <taxon>Ecdysozoa</taxon>
        <taxon>Arthropoda</taxon>
        <taxon>Hexapoda</taxon>
        <taxon>Insecta</taxon>
        <taxon>Pterygota</taxon>
        <taxon>Neoptera</taxon>
        <taxon>Polyneoptera</taxon>
        <taxon>Dictyoptera</taxon>
        <taxon>Blattodea</taxon>
        <taxon>Blattoidea</taxon>
        <taxon>Blattidae</taxon>
        <taxon>Blattinae</taxon>
        <taxon>Periplaneta</taxon>
    </lineage>
</organism>
<feature type="compositionally biased region" description="Basic and acidic residues" evidence="1">
    <location>
        <begin position="957"/>
        <end position="990"/>
    </location>
</feature>
<feature type="compositionally biased region" description="Low complexity" evidence="1">
    <location>
        <begin position="611"/>
        <end position="622"/>
    </location>
</feature>
<keyword evidence="3" id="KW-1185">Reference proteome</keyword>
<evidence type="ECO:0000256" key="1">
    <source>
        <dbReference type="SAM" id="MobiDB-lite"/>
    </source>
</evidence>
<protein>
    <submittedName>
        <fullName evidence="2">Uncharacterized protein</fullName>
    </submittedName>
</protein>
<feature type="compositionally biased region" description="Basic and acidic residues" evidence="1">
    <location>
        <begin position="1015"/>
        <end position="1036"/>
    </location>
</feature>
<feature type="region of interest" description="Disordered" evidence="1">
    <location>
        <begin position="816"/>
        <end position="990"/>
    </location>
</feature>
<feature type="compositionally biased region" description="Basic and acidic residues" evidence="1">
    <location>
        <begin position="563"/>
        <end position="572"/>
    </location>
</feature>
<feature type="compositionally biased region" description="Basic residues" evidence="1">
    <location>
        <begin position="333"/>
        <end position="345"/>
    </location>
</feature>
<feature type="compositionally biased region" description="Acidic residues" evidence="1">
    <location>
        <begin position="816"/>
        <end position="836"/>
    </location>
</feature>
<feature type="compositionally biased region" description="Basic and acidic residues" evidence="1">
    <location>
        <begin position="204"/>
        <end position="217"/>
    </location>
</feature>
<feature type="compositionally biased region" description="Polar residues" evidence="1">
    <location>
        <begin position="512"/>
        <end position="528"/>
    </location>
</feature>
<sequence>SVFQRHRMNSNLIAIVPMSNEPSPGANSSNDHRPPGRGRGLGGTSSDAPKLGLPQHRYCKIESDQGPTNDEPAVSTKFSRYDDSNSMSSGDESEDDGEMSDKESVGSGAAAELENDPDVILMEASEDEDSLEKLIDQLEQEMQSEPSVPVKSGKSGGKSTSKVVPVLLDSGEQKTNDSSDLAKAESLSVSVPQNNVSSSYILSHHKDDFPNEKEKSAKPSTVHHNSNVSPPIRHSPPVSSRKSRSKSPYNSNTSTVKNRRSRTASPRSRFGYSPVRNRIVRSPRSRKSRSPVHHTKSRSPIHHTKSRSRSPIRCARSPPRKRYSRSPPQQWHHSSRISPRHRRQSPRSSRPSPHRSPDSRWWPSPRRSPSPRARSPSPRARSPSPLPRHVSPRSRRISESPSRPLSPLRRRMSPSPARRNPSPPRRFSPPRRNPSPPRSRYSRSFSRSPERFVSRGRSPVGNRVFHHGSPRSPKRRASRSLSPRRRLSRSPFGRPLARHSPVGRKLSPWSPPRQSVSQKISPNASSPSGKHRSPSPYGRQRRSDSPNRRLPAIRHPPRNRRSPARDLRRPLQESRMNNIHHRSRSPLPPRRVDRSCSPRHSRSPVRRSRSISRASSISLSPSPERDTANTVHRYKSPLRVHTADYRNATVPVVHSTKEGSCGRQRNISPLSGAGKKQHRTRPDKRKEPRNKVQKRDKSAEDLKETDRRSREELQTVVGDRIPVLDSTAKNNVERNDSAVGDTNLALMEARRRKFESASPVRPDGKKIRLKAKLPQSERTQAEEIPPKQTEERVESVVETLDDDSLLLDHGDELDLDEPCLELESADLWSEEESESDNEARFKSGTKTQTGLGGKPGVLPFTKLLEQGNPQAKKEHKKTSSFAKKSSTSDRTVDTARRKQVLSKEEDNISLQETKKTSGKQQTGRELQDASKVDNADNTSSDVPSEMESKLEPSSGKETGDVELAAKNREGDLRTELSRRRAERLTKAGSLHEKLPARLLQSAFVGVGVVGKKNVKHSEREDKQTTGKRAESKKGKG</sequence>